<dbReference type="PANTHER" id="PTHR43096">
    <property type="entry name" value="DNAJ HOMOLOG 1, MITOCHONDRIAL-RELATED"/>
    <property type="match status" value="1"/>
</dbReference>
<dbReference type="VEuPathDB" id="PiroplasmaDB:BEWA_019850"/>
<organism evidence="8 9">
    <name type="scientific">Theileria equi strain WA</name>
    <dbReference type="NCBI Taxonomy" id="1537102"/>
    <lineage>
        <taxon>Eukaryota</taxon>
        <taxon>Sar</taxon>
        <taxon>Alveolata</taxon>
        <taxon>Apicomplexa</taxon>
        <taxon>Aconoidasida</taxon>
        <taxon>Piroplasmida</taxon>
        <taxon>Theileriidae</taxon>
        <taxon>Theileria</taxon>
    </lineage>
</organism>
<keyword evidence="9" id="KW-1185">Reference proteome</keyword>
<dbReference type="SUPFAM" id="SSF46565">
    <property type="entry name" value="Chaperone J-domain"/>
    <property type="match status" value="1"/>
</dbReference>
<evidence type="ECO:0000256" key="5">
    <source>
        <dbReference type="PROSITE-ProRule" id="PRU00546"/>
    </source>
</evidence>
<accession>L0AW61</accession>
<keyword evidence="3 5" id="KW-0863">Zinc-finger</keyword>
<dbReference type="GO" id="GO:0031072">
    <property type="term" value="F:heat shock protein binding"/>
    <property type="evidence" value="ECO:0007669"/>
    <property type="project" value="InterPro"/>
</dbReference>
<name>L0AW61_THEEQ</name>
<dbReference type="Pfam" id="PF00684">
    <property type="entry name" value="DnaJ_CXXCXGXG"/>
    <property type="match status" value="1"/>
</dbReference>
<protein>
    <submittedName>
        <fullName evidence="8">DnaJ domain containing protein</fullName>
    </submittedName>
</protein>
<dbReference type="Proteomes" id="UP000031512">
    <property type="component" value="Chromosome 1"/>
</dbReference>
<dbReference type="OrthoDB" id="10256793at2759"/>
<dbReference type="InterPro" id="IPR036869">
    <property type="entry name" value="J_dom_sf"/>
</dbReference>
<evidence type="ECO:0000256" key="3">
    <source>
        <dbReference type="ARBA" id="ARBA00022771"/>
    </source>
</evidence>
<dbReference type="Gene3D" id="2.60.260.20">
    <property type="entry name" value="Urease metallochaperone UreE, N-terminal domain"/>
    <property type="match status" value="2"/>
</dbReference>
<dbReference type="Pfam" id="PF00226">
    <property type="entry name" value="DnaJ"/>
    <property type="match status" value="1"/>
</dbReference>
<dbReference type="GO" id="GO:0051082">
    <property type="term" value="F:unfolded protein binding"/>
    <property type="evidence" value="ECO:0007669"/>
    <property type="project" value="InterPro"/>
</dbReference>
<dbReference type="CDD" id="cd10747">
    <property type="entry name" value="DnaJ_C"/>
    <property type="match status" value="1"/>
</dbReference>
<dbReference type="GO" id="GO:0042026">
    <property type="term" value="P:protein refolding"/>
    <property type="evidence" value="ECO:0007669"/>
    <property type="project" value="TreeGrafter"/>
</dbReference>
<dbReference type="InterPro" id="IPR036410">
    <property type="entry name" value="HSP_DnaJ_Cys-rich_dom_sf"/>
</dbReference>
<dbReference type="InterPro" id="IPR001305">
    <property type="entry name" value="HSP_DnaJ_Cys-rich_dom"/>
</dbReference>
<dbReference type="CDD" id="cd10719">
    <property type="entry name" value="DnaJ_zf"/>
    <property type="match status" value="1"/>
</dbReference>
<dbReference type="PROSITE" id="PS50076">
    <property type="entry name" value="DNAJ_2"/>
    <property type="match status" value="1"/>
</dbReference>
<feature type="zinc finger region" description="CR-type" evidence="5">
    <location>
        <begin position="262"/>
        <end position="344"/>
    </location>
</feature>
<dbReference type="eggNOG" id="KOG0715">
    <property type="taxonomic scope" value="Eukaryota"/>
</dbReference>
<dbReference type="Gene3D" id="2.10.230.10">
    <property type="entry name" value="Heat shock protein DnaJ, cysteine-rich domain"/>
    <property type="match status" value="1"/>
</dbReference>
<dbReference type="PANTHER" id="PTHR43096:SF10">
    <property type="entry name" value="CHAPERONE PROTEIN DNAJ A6, CHLOROPLASTIC"/>
    <property type="match status" value="1"/>
</dbReference>
<feature type="domain" description="CR-type" evidence="7">
    <location>
        <begin position="262"/>
        <end position="344"/>
    </location>
</feature>
<keyword evidence="1 5" id="KW-0479">Metal-binding</keyword>
<dbReference type="Gene3D" id="1.10.287.110">
    <property type="entry name" value="DnaJ domain"/>
    <property type="match status" value="1"/>
</dbReference>
<sequence>MMSRICLMLKRNLPLNFLLLNFLVVLSHGIFINHRNLPLNSISYIEYNIAFVSPSRNTLSFDKHQDSKSDSFHVHPEFKGRLDQNTRFNALNSRTSENSEGFVDYYKILSLDKNCTLNDIEERYRSIKKSLNSLPSIDSKLKNAIDTAYNVLSNNESRLKYDNTYGNHNFTHFHGAEAIINDDHNNSSEILESDDEVEISIIDDEDDSPENNTGFGGFFSNLFGLNKKKSTKGQKRKIKNLANGKLDISCTANIDLKTLVFGGTIELSVDKFTDCDACNASDHSTKTYIDTCTECKGRGMITKGKKTQFGFISTSRTCHTCSGSGVYRSRDCLECGNRGSTFKTTTIKVHVPKESKPDQIIRLRGKGHSGGFSTNSGDLFVKLCIKSGNNEYMEGDSIVTNHKISYLKAILGYETKVPTFNGDVTVKIPKGSQPGDKIFVGTYNSMKHFVKLLVHLPAEPSQKELELLKQLDNL</sequence>
<dbReference type="GeneID" id="15803855"/>
<evidence type="ECO:0000259" key="6">
    <source>
        <dbReference type="PROSITE" id="PS50076"/>
    </source>
</evidence>
<dbReference type="AlphaFoldDB" id="L0AW61"/>
<dbReference type="InterPro" id="IPR001623">
    <property type="entry name" value="DnaJ_domain"/>
</dbReference>
<dbReference type="EMBL" id="CP001669">
    <property type="protein sequence ID" value="AFZ79139.1"/>
    <property type="molecule type" value="Genomic_DNA"/>
</dbReference>
<dbReference type="GO" id="GO:0008270">
    <property type="term" value="F:zinc ion binding"/>
    <property type="evidence" value="ECO:0007669"/>
    <property type="project" value="UniProtKB-KW"/>
</dbReference>
<evidence type="ECO:0000256" key="1">
    <source>
        <dbReference type="ARBA" id="ARBA00022723"/>
    </source>
</evidence>
<dbReference type="InterPro" id="IPR002939">
    <property type="entry name" value="DnaJ_C"/>
</dbReference>
<dbReference type="SUPFAM" id="SSF57938">
    <property type="entry name" value="DnaJ/Hsp40 cysteine-rich domain"/>
    <property type="match status" value="1"/>
</dbReference>
<keyword evidence="4 5" id="KW-0862">Zinc</keyword>
<feature type="domain" description="J" evidence="6">
    <location>
        <begin position="104"/>
        <end position="165"/>
    </location>
</feature>
<keyword evidence="2" id="KW-0677">Repeat</keyword>
<evidence type="ECO:0000259" key="7">
    <source>
        <dbReference type="PROSITE" id="PS51188"/>
    </source>
</evidence>
<dbReference type="InterPro" id="IPR008971">
    <property type="entry name" value="HSP40/DnaJ_pept-bd"/>
</dbReference>
<dbReference type="RefSeq" id="XP_004828805.1">
    <property type="nucleotide sequence ID" value="XM_004828748.1"/>
</dbReference>
<proteinExistence type="predicted"/>
<reference evidence="8 9" key="1">
    <citation type="journal article" date="2012" name="BMC Genomics">
        <title>Comparative genomic analysis and phylogenetic position of Theileria equi.</title>
        <authorList>
            <person name="Kappmeyer L.S."/>
            <person name="Thiagarajan M."/>
            <person name="Herndon D.R."/>
            <person name="Ramsay J.D."/>
            <person name="Caler E."/>
            <person name="Djikeng A."/>
            <person name="Gillespie J.J."/>
            <person name="Lau A.O."/>
            <person name="Roalson E.H."/>
            <person name="Silva J.C."/>
            <person name="Silva M.G."/>
            <person name="Suarez C.E."/>
            <person name="Ueti M.W."/>
            <person name="Nene V.M."/>
            <person name="Mealey R.H."/>
            <person name="Knowles D.P."/>
            <person name="Brayton K.A."/>
        </authorList>
    </citation>
    <scope>NUCLEOTIDE SEQUENCE [LARGE SCALE GENOMIC DNA]</scope>
    <source>
        <strain evidence="8 9">WA</strain>
    </source>
</reference>
<evidence type="ECO:0000313" key="9">
    <source>
        <dbReference type="Proteomes" id="UP000031512"/>
    </source>
</evidence>
<evidence type="ECO:0000313" key="8">
    <source>
        <dbReference type="EMBL" id="AFZ79139.1"/>
    </source>
</evidence>
<dbReference type="GO" id="GO:0005737">
    <property type="term" value="C:cytoplasm"/>
    <property type="evidence" value="ECO:0007669"/>
    <property type="project" value="TreeGrafter"/>
</dbReference>
<dbReference type="CDD" id="cd06257">
    <property type="entry name" value="DnaJ"/>
    <property type="match status" value="1"/>
</dbReference>
<gene>
    <name evidence="8" type="ORF">BEWA_019850</name>
</gene>
<dbReference type="KEGG" id="beq:BEWA_019850"/>
<dbReference type="STRING" id="1537102.L0AW61"/>
<evidence type="ECO:0000256" key="4">
    <source>
        <dbReference type="ARBA" id="ARBA00022833"/>
    </source>
</evidence>
<dbReference type="SUPFAM" id="SSF49493">
    <property type="entry name" value="HSP40/DnaJ peptide-binding domain"/>
    <property type="match status" value="2"/>
</dbReference>
<dbReference type="PROSITE" id="PS51188">
    <property type="entry name" value="ZF_CR"/>
    <property type="match status" value="1"/>
</dbReference>
<evidence type="ECO:0000256" key="2">
    <source>
        <dbReference type="ARBA" id="ARBA00022737"/>
    </source>
</evidence>
<dbReference type="Pfam" id="PF01556">
    <property type="entry name" value="DnaJ_C"/>
    <property type="match status" value="1"/>
</dbReference>